<comment type="caution">
    <text evidence="13">The sequence shown here is derived from an EMBL/GenBank/DDBJ whole genome shotgun (WGS) entry which is preliminary data.</text>
</comment>
<dbReference type="GO" id="GO:0000155">
    <property type="term" value="F:phosphorelay sensor kinase activity"/>
    <property type="evidence" value="ECO:0007669"/>
    <property type="project" value="InterPro"/>
</dbReference>
<dbReference type="Gene3D" id="3.30.565.10">
    <property type="entry name" value="Histidine kinase-like ATPase, C-terminal domain"/>
    <property type="match status" value="1"/>
</dbReference>
<dbReference type="Pfam" id="PF02518">
    <property type="entry name" value="HATPase_c"/>
    <property type="match status" value="1"/>
</dbReference>
<accession>A0AA42TWB8</accession>
<dbReference type="FunFam" id="3.30.565.10:FF:000010">
    <property type="entry name" value="Sensor histidine kinase RcsC"/>
    <property type="match status" value="1"/>
</dbReference>
<dbReference type="Pfam" id="PF00512">
    <property type="entry name" value="HisKA"/>
    <property type="match status" value="1"/>
</dbReference>
<evidence type="ECO:0000313" key="13">
    <source>
        <dbReference type="EMBL" id="MDH1336168.1"/>
    </source>
</evidence>
<evidence type="ECO:0000259" key="12">
    <source>
        <dbReference type="PROSITE" id="PS50110"/>
    </source>
</evidence>
<evidence type="ECO:0000256" key="3">
    <source>
        <dbReference type="ARBA" id="ARBA00022553"/>
    </source>
</evidence>
<evidence type="ECO:0000256" key="7">
    <source>
        <dbReference type="ARBA" id="ARBA00058004"/>
    </source>
</evidence>
<keyword evidence="3 9" id="KW-0597">Phosphoprotein</keyword>
<dbReference type="GO" id="GO:0005524">
    <property type="term" value="F:ATP binding"/>
    <property type="evidence" value="ECO:0007669"/>
    <property type="project" value="UniProtKB-KW"/>
</dbReference>
<keyword evidence="10" id="KW-0472">Membrane</keyword>
<dbReference type="InterPro" id="IPR003594">
    <property type="entry name" value="HATPase_dom"/>
</dbReference>
<dbReference type="SUPFAM" id="SSF47384">
    <property type="entry name" value="Homodimeric domain of signal transducing histidine kinase"/>
    <property type="match status" value="1"/>
</dbReference>
<dbReference type="Proteomes" id="UP001161065">
    <property type="component" value="Unassembled WGS sequence"/>
</dbReference>
<keyword evidence="13" id="KW-0547">Nucleotide-binding</keyword>
<evidence type="ECO:0000259" key="11">
    <source>
        <dbReference type="PROSITE" id="PS50109"/>
    </source>
</evidence>
<evidence type="ECO:0000256" key="8">
    <source>
        <dbReference type="ARBA" id="ARBA00070152"/>
    </source>
</evidence>
<dbReference type="InterPro" id="IPR004358">
    <property type="entry name" value="Sig_transdc_His_kin-like_C"/>
</dbReference>
<keyword evidence="13" id="KW-0067">ATP-binding</keyword>
<dbReference type="InterPro" id="IPR005467">
    <property type="entry name" value="His_kinase_dom"/>
</dbReference>
<keyword evidence="6" id="KW-0843">Virulence</keyword>
<dbReference type="CDD" id="cd00082">
    <property type="entry name" value="HisKA"/>
    <property type="match status" value="1"/>
</dbReference>
<dbReference type="AlphaFoldDB" id="A0AA42TWB8"/>
<name>A0AA42TWB8_9BURK</name>
<evidence type="ECO:0000256" key="1">
    <source>
        <dbReference type="ARBA" id="ARBA00000085"/>
    </source>
</evidence>
<evidence type="ECO:0000256" key="2">
    <source>
        <dbReference type="ARBA" id="ARBA00012438"/>
    </source>
</evidence>
<feature type="transmembrane region" description="Helical" evidence="10">
    <location>
        <begin position="20"/>
        <end position="46"/>
    </location>
</feature>
<sequence>MILTNPPTERLNTTALGLPMLLLHLLAVALLACILFGTALYLYWAFSGEVSNYRRRMNAAAYSAQLYFDQREALLKSIAGSSVRNTNRMSPERTPQTFGETRQISVTPLLTDKNSYDWALVLTPHDRADVKQASARIIYLSLEHSTAKRLGAETAARPSPVSPGTTAWLTEALAERAPAIEAGSRAPIVWLRPPTDEMDRIFLFTPLDAAHPEQTWIGLEVDGVASVIASECASDGGSYALYDTNSRITLHGGPLPMMGDTVATQLTQDSFGVQGGTWFPENLVLVKSVGEAQWKLVYYVPMRDVLTRSAHSFWMAGGVAAVLAAIVLLAVRHIKRKLVAPALRQYAALVDSLALNNKIIEVAPVGLSLVRRSDGRLLVSNDAARRLLDEHDSWREDIRQATTRAGSRECELRDGRSVILTFASMPYQSEDVVICGISDITVQKEVERSLRSAKLAADQVNEAKTMFFATLSHEIRTPLYGIVGTMELLALTGLNAQQQQYLNTIQQSSATLLRTINDTLDLSRIEAGRQELYIAEVSPAELLERVVANFAARAQGKGLLIYGLCDVGVPSSVRADSARILQVLNNLVGNAVKFTEAGRVAVRVSAENLQPGRARLKFQVADTGVGIRAEAQAQLFEPYFRADASAKEDISGSGLGLAICRRLSDLMGGSLSVVSEKGLGTSITFAVTLDVAAADPAPPVVLRKRAVYVDGAAPEVVANLCEWLNSWGAVALPYRSDLKLPASKDAVFVQAWPPAPPDLPWKHKRVRVVAPGSGQESLASTSSKLSITCTTNPVSIGRAVRMAQDGIERPLSAKVHAKRISLGLRVMVVEDNIISQIILREQLEHLGCKVVTVVNGHEALRRWSAQEYDVVITDLNMPLMGGNELVRALRKLDYQGAILGLTASTAPDVARRGVEAGMNQVLLKPLPLLTLAQTLHTLVEDLT</sequence>
<keyword evidence="10" id="KW-0812">Transmembrane</keyword>
<evidence type="ECO:0000313" key="14">
    <source>
        <dbReference type="Proteomes" id="UP001161065"/>
    </source>
</evidence>
<keyword evidence="10" id="KW-1133">Transmembrane helix</keyword>
<dbReference type="SUPFAM" id="SSF52172">
    <property type="entry name" value="CheY-like"/>
    <property type="match status" value="1"/>
</dbReference>
<dbReference type="PROSITE" id="PS50110">
    <property type="entry name" value="RESPONSE_REGULATORY"/>
    <property type="match status" value="1"/>
</dbReference>
<reference evidence="13" key="1">
    <citation type="submission" date="2022-09" db="EMBL/GenBank/DDBJ databases">
        <title>Intensive care unit water sources are persistently colonized with multi-drug resistant bacteria and are the site of extensive horizontal gene transfer of antibiotic resistance genes.</title>
        <authorList>
            <person name="Diorio-Toth L."/>
        </authorList>
    </citation>
    <scope>NUCLEOTIDE SEQUENCE</scope>
    <source>
        <strain evidence="13">GD03832</strain>
    </source>
</reference>
<dbReference type="EMBL" id="JAOCEK010000017">
    <property type="protein sequence ID" value="MDH1336168.1"/>
    <property type="molecule type" value="Genomic_DNA"/>
</dbReference>
<dbReference type="Pfam" id="PF00072">
    <property type="entry name" value="Response_reg"/>
    <property type="match status" value="1"/>
</dbReference>
<dbReference type="SMART" id="SM00388">
    <property type="entry name" value="HisKA"/>
    <property type="match status" value="1"/>
</dbReference>
<keyword evidence="4" id="KW-0732">Signal</keyword>
<evidence type="ECO:0000256" key="4">
    <source>
        <dbReference type="ARBA" id="ARBA00022729"/>
    </source>
</evidence>
<proteinExistence type="predicted"/>
<dbReference type="InterPro" id="IPR011006">
    <property type="entry name" value="CheY-like_superfamily"/>
</dbReference>
<dbReference type="SMART" id="SM00387">
    <property type="entry name" value="HATPase_c"/>
    <property type="match status" value="1"/>
</dbReference>
<dbReference type="SUPFAM" id="SSF55874">
    <property type="entry name" value="ATPase domain of HSP90 chaperone/DNA topoisomerase II/histidine kinase"/>
    <property type="match status" value="1"/>
</dbReference>
<feature type="transmembrane region" description="Helical" evidence="10">
    <location>
        <begin position="312"/>
        <end position="331"/>
    </location>
</feature>
<evidence type="ECO:0000256" key="9">
    <source>
        <dbReference type="PROSITE-ProRule" id="PRU00169"/>
    </source>
</evidence>
<dbReference type="InterPro" id="IPR036890">
    <property type="entry name" value="HATPase_C_sf"/>
</dbReference>
<keyword evidence="5" id="KW-0902">Two-component regulatory system</keyword>
<dbReference type="Gene3D" id="1.10.287.130">
    <property type="match status" value="1"/>
</dbReference>
<dbReference type="InterPro" id="IPR036097">
    <property type="entry name" value="HisK_dim/P_sf"/>
</dbReference>
<dbReference type="RefSeq" id="WP_280008814.1">
    <property type="nucleotide sequence ID" value="NZ_JAOCEK010000017.1"/>
</dbReference>
<dbReference type="PANTHER" id="PTHR45339:SF1">
    <property type="entry name" value="HYBRID SIGNAL TRANSDUCTION HISTIDINE KINASE J"/>
    <property type="match status" value="1"/>
</dbReference>
<gene>
    <name evidence="13" type="ORF">N5D63_18655</name>
</gene>
<dbReference type="PRINTS" id="PR00344">
    <property type="entry name" value="BCTRLSENSOR"/>
</dbReference>
<feature type="domain" description="Histidine kinase" evidence="11">
    <location>
        <begin position="470"/>
        <end position="691"/>
    </location>
</feature>
<dbReference type="InterPro" id="IPR003661">
    <property type="entry name" value="HisK_dim/P_dom"/>
</dbReference>
<feature type="domain" description="Response regulatory" evidence="12">
    <location>
        <begin position="825"/>
        <end position="939"/>
    </location>
</feature>
<comment type="catalytic activity">
    <reaction evidence="1">
        <text>ATP + protein L-histidine = ADP + protein N-phospho-L-histidine.</text>
        <dbReference type="EC" id="2.7.13.3"/>
    </reaction>
</comment>
<feature type="modified residue" description="4-aspartylphosphate" evidence="9">
    <location>
        <position position="874"/>
    </location>
</feature>
<dbReference type="PROSITE" id="PS50109">
    <property type="entry name" value="HIS_KIN"/>
    <property type="match status" value="1"/>
</dbReference>
<dbReference type="InterPro" id="IPR001789">
    <property type="entry name" value="Sig_transdc_resp-reg_receiver"/>
</dbReference>
<protein>
    <recommendedName>
        <fullName evidence="8">Virulence sensor protein BvgS</fullName>
        <ecNumber evidence="2">2.7.13.3</ecNumber>
    </recommendedName>
</protein>
<comment type="function">
    <text evidence="7">Member of the two-component regulatory system BvgS/BvgA. Phosphorylates BvgA via a four-step phosphorelay in response to environmental signals.</text>
</comment>
<evidence type="ECO:0000256" key="10">
    <source>
        <dbReference type="SAM" id="Phobius"/>
    </source>
</evidence>
<dbReference type="SMART" id="SM00448">
    <property type="entry name" value="REC"/>
    <property type="match status" value="1"/>
</dbReference>
<dbReference type="Gene3D" id="3.40.50.2300">
    <property type="match status" value="1"/>
</dbReference>
<dbReference type="CDD" id="cd16922">
    <property type="entry name" value="HATPase_EvgS-ArcB-TorS-like"/>
    <property type="match status" value="1"/>
</dbReference>
<organism evidence="13 14">
    <name type="scientific">Comamonas thiooxydans</name>
    <dbReference type="NCBI Taxonomy" id="363952"/>
    <lineage>
        <taxon>Bacteria</taxon>
        <taxon>Pseudomonadati</taxon>
        <taxon>Pseudomonadota</taxon>
        <taxon>Betaproteobacteria</taxon>
        <taxon>Burkholderiales</taxon>
        <taxon>Comamonadaceae</taxon>
        <taxon>Comamonas</taxon>
    </lineage>
</organism>
<dbReference type="PANTHER" id="PTHR45339">
    <property type="entry name" value="HYBRID SIGNAL TRANSDUCTION HISTIDINE KINASE J"/>
    <property type="match status" value="1"/>
</dbReference>
<dbReference type="EC" id="2.7.13.3" evidence="2"/>
<evidence type="ECO:0000256" key="6">
    <source>
        <dbReference type="ARBA" id="ARBA00023026"/>
    </source>
</evidence>
<dbReference type="CDD" id="cd17546">
    <property type="entry name" value="REC_hyHK_CKI1_RcsC-like"/>
    <property type="match status" value="1"/>
</dbReference>
<evidence type="ECO:0000256" key="5">
    <source>
        <dbReference type="ARBA" id="ARBA00023012"/>
    </source>
</evidence>